<gene>
    <name evidence="3" type="ORF">B4U80_06591</name>
</gene>
<dbReference type="OrthoDB" id="9972368at2759"/>
<name>A0A443QBQ5_9ACAR</name>
<accession>A0A443QBQ5</accession>
<dbReference type="Pfam" id="PF15004">
    <property type="entry name" value="MYEOV2"/>
    <property type="match status" value="1"/>
</dbReference>
<sequence length="86" mass="9131">MDLDKAGGSAGLLMDLAANEKAAHADFLNNFEDLFDDDDVQVPSDGLGSSWTPPEVRTWPAEGGGLSELPGHSIIFCGTGLFPYVY</sequence>
<protein>
    <submittedName>
        <fullName evidence="3">Myeloma-overexpressed 2-like protein</fullName>
    </submittedName>
</protein>
<dbReference type="Proteomes" id="UP000288716">
    <property type="component" value="Unassembled WGS sequence"/>
</dbReference>
<dbReference type="GO" id="GO:0008180">
    <property type="term" value="C:COP9 signalosome"/>
    <property type="evidence" value="ECO:0007669"/>
    <property type="project" value="UniProtKB-KW"/>
</dbReference>
<proteinExistence type="inferred from homology"/>
<keyword evidence="2" id="KW-0736">Signalosome</keyword>
<keyword evidence="4" id="KW-1185">Reference proteome</keyword>
<reference evidence="3 4" key="1">
    <citation type="journal article" date="2018" name="Gigascience">
        <title>Genomes of trombidid mites reveal novel predicted allergens and laterally-transferred genes associated with secondary metabolism.</title>
        <authorList>
            <person name="Dong X."/>
            <person name="Chaisiri K."/>
            <person name="Xia D."/>
            <person name="Armstrong S.D."/>
            <person name="Fang Y."/>
            <person name="Donnelly M.J."/>
            <person name="Kadowaki T."/>
            <person name="McGarry J.W."/>
            <person name="Darby A.C."/>
            <person name="Makepeace B.L."/>
        </authorList>
    </citation>
    <scope>NUCLEOTIDE SEQUENCE [LARGE SCALE GENOMIC DNA]</scope>
    <source>
        <strain evidence="3">UoL-UT</strain>
    </source>
</reference>
<evidence type="ECO:0000313" key="3">
    <source>
        <dbReference type="EMBL" id="RWS00447.1"/>
    </source>
</evidence>
<evidence type="ECO:0000256" key="2">
    <source>
        <dbReference type="ARBA" id="ARBA00022790"/>
    </source>
</evidence>
<dbReference type="AlphaFoldDB" id="A0A443QBQ5"/>
<dbReference type="STRING" id="299467.A0A443QBQ5"/>
<comment type="similarity">
    <text evidence="1">Belongs to the CSN9 family.</text>
</comment>
<dbReference type="EMBL" id="NCKV01059928">
    <property type="protein sequence ID" value="RWS00447.1"/>
    <property type="molecule type" value="Genomic_DNA"/>
</dbReference>
<evidence type="ECO:0000313" key="4">
    <source>
        <dbReference type="Proteomes" id="UP000288716"/>
    </source>
</evidence>
<evidence type="ECO:0000256" key="1">
    <source>
        <dbReference type="ARBA" id="ARBA00009162"/>
    </source>
</evidence>
<dbReference type="InterPro" id="IPR029391">
    <property type="entry name" value="CSN9_metazoa"/>
</dbReference>
<dbReference type="VEuPathDB" id="VectorBase:LDEU014471"/>
<comment type="caution">
    <text evidence="3">The sequence shown here is derived from an EMBL/GenBank/DDBJ whole genome shotgun (WGS) entry which is preliminary data.</text>
</comment>
<organism evidence="3 4">
    <name type="scientific">Leptotrombidium deliense</name>
    <dbReference type="NCBI Taxonomy" id="299467"/>
    <lineage>
        <taxon>Eukaryota</taxon>
        <taxon>Metazoa</taxon>
        <taxon>Ecdysozoa</taxon>
        <taxon>Arthropoda</taxon>
        <taxon>Chelicerata</taxon>
        <taxon>Arachnida</taxon>
        <taxon>Acari</taxon>
        <taxon>Acariformes</taxon>
        <taxon>Trombidiformes</taxon>
        <taxon>Prostigmata</taxon>
        <taxon>Anystina</taxon>
        <taxon>Parasitengona</taxon>
        <taxon>Trombiculoidea</taxon>
        <taxon>Trombiculidae</taxon>
        <taxon>Leptotrombidium</taxon>
    </lineage>
</organism>
<dbReference type="PANTHER" id="PTHR28562">
    <property type="entry name" value="COP9 SIGNALOSOME COMPLEX SUBUNIT 9"/>
    <property type="match status" value="1"/>
</dbReference>